<accession>A0A0E4CRE5</accession>
<dbReference type="AlphaFoldDB" id="A0A0E4CRE5"/>
<sequence length="136" mass="14798">MAADDEPRRGKLYTDLSKVPIYLSQSRNGFSLPPFRRWRAADAIAGVLGTLATLVLTVTALPTGYGLYVLIWGAILTIAAVIVLGKLPKYGPSALTRARWRLEARFPRTSCTHLPSALAGRIVDARTGRLARPAVR</sequence>
<dbReference type="Proteomes" id="UP000199251">
    <property type="component" value="Unassembled WGS sequence"/>
</dbReference>
<evidence type="ECO:0000313" key="2">
    <source>
        <dbReference type="EMBL" id="CQD24219.1"/>
    </source>
</evidence>
<keyword evidence="1" id="KW-0472">Membrane</keyword>
<gene>
    <name evidence="2" type="ORF">BN1232_06109</name>
</gene>
<evidence type="ECO:0000256" key="1">
    <source>
        <dbReference type="SAM" id="Phobius"/>
    </source>
</evidence>
<keyword evidence="1" id="KW-0812">Transmembrane</keyword>
<keyword evidence="1" id="KW-1133">Transmembrane helix</keyword>
<organism evidence="2 3">
    <name type="scientific">Mycobacterium lentiflavum</name>
    <dbReference type="NCBI Taxonomy" id="141349"/>
    <lineage>
        <taxon>Bacteria</taxon>
        <taxon>Bacillati</taxon>
        <taxon>Actinomycetota</taxon>
        <taxon>Actinomycetes</taxon>
        <taxon>Mycobacteriales</taxon>
        <taxon>Mycobacteriaceae</taxon>
        <taxon>Mycobacterium</taxon>
        <taxon>Mycobacterium simiae complex</taxon>
    </lineage>
</organism>
<evidence type="ECO:0000313" key="3">
    <source>
        <dbReference type="Proteomes" id="UP000199251"/>
    </source>
</evidence>
<dbReference type="RefSeq" id="WP_139043389.1">
    <property type="nucleotide sequence ID" value="NZ_CTEE01000002.1"/>
</dbReference>
<proteinExistence type="predicted"/>
<dbReference type="EMBL" id="CTEE01000002">
    <property type="protein sequence ID" value="CQD24219.1"/>
    <property type="molecule type" value="Genomic_DNA"/>
</dbReference>
<protein>
    <submittedName>
        <fullName evidence="2">Uncharacterized protein</fullName>
    </submittedName>
</protein>
<feature type="transmembrane region" description="Helical" evidence="1">
    <location>
        <begin position="67"/>
        <end position="87"/>
    </location>
</feature>
<feature type="transmembrane region" description="Helical" evidence="1">
    <location>
        <begin position="40"/>
        <end position="61"/>
    </location>
</feature>
<dbReference type="STRING" id="141349.BN1232_06109"/>
<reference evidence="2 3" key="1">
    <citation type="submission" date="2015-03" db="EMBL/GenBank/DDBJ databases">
        <authorList>
            <person name="Urmite Genomes"/>
        </authorList>
    </citation>
    <scope>NUCLEOTIDE SEQUENCE [LARGE SCALE GENOMIC DNA]</scope>
    <source>
        <strain evidence="2 3">CSUR P1491</strain>
    </source>
</reference>
<name>A0A0E4CRE5_MYCLN</name>